<evidence type="ECO:0000313" key="1">
    <source>
        <dbReference type="EMBL" id="SDW14760.1"/>
    </source>
</evidence>
<sequence length="48" mass="5308">MSLIEKICPVCGNKFEVEERLADRELYCTLGCCLQADGERSEKIAVGS</sequence>
<evidence type="ECO:0000313" key="2">
    <source>
        <dbReference type="Proteomes" id="UP000198669"/>
    </source>
</evidence>
<dbReference type="AlphaFoldDB" id="A0A1H2R6K0"/>
<reference evidence="1 2" key="1">
    <citation type="submission" date="2016-10" db="EMBL/GenBank/DDBJ databases">
        <authorList>
            <person name="de Groot N.N."/>
        </authorList>
    </citation>
    <scope>NUCLEOTIDE SEQUENCE [LARGE SCALE GENOMIC DNA]</scope>
    <source>
        <strain evidence="1 2">Z-7982</strain>
    </source>
</reference>
<dbReference type="GeneID" id="43321295"/>
<dbReference type="Proteomes" id="UP000198669">
    <property type="component" value="Unassembled WGS sequence"/>
</dbReference>
<gene>
    <name evidence="1" type="ORF">SAMN04515625_0443</name>
</gene>
<accession>A0A1H2R6K0</accession>
<organism evidence="1 2">
    <name type="scientific">Methanohalophilus halophilus</name>
    <dbReference type="NCBI Taxonomy" id="2177"/>
    <lineage>
        <taxon>Archaea</taxon>
        <taxon>Methanobacteriati</taxon>
        <taxon>Methanobacteriota</taxon>
        <taxon>Stenosarchaea group</taxon>
        <taxon>Methanomicrobia</taxon>
        <taxon>Methanosarcinales</taxon>
        <taxon>Methanosarcinaceae</taxon>
        <taxon>Methanohalophilus</taxon>
    </lineage>
</organism>
<dbReference type="RefSeq" id="WP_157198642.1">
    <property type="nucleotide sequence ID" value="NZ_CP017921.1"/>
</dbReference>
<dbReference type="EMBL" id="FNMU01000001">
    <property type="protein sequence ID" value="SDW14760.1"/>
    <property type="molecule type" value="Genomic_DNA"/>
</dbReference>
<dbReference type="OrthoDB" id="142204at2157"/>
<name>A0A1H2R6K0_9EURY</name>
<proteinExistence type="predicted"/>
<protein>
    <submittedName>
        <fullName evidence="1">Uncharacterized protein</fullName>
    </submittedName>
</protein>